<accession>A0A645AF42</accession>
<comment type="caution">
    <text evidence="2">The sequence shown here is derived from an EMBL/GenBank/DDBJ whole genome shotgun (WGS) entry which is preliminary data.</text>
</comment>
<gene>
    <name evidence="2" type="ORF">SDC9_98531</name>
</gene>
<dbReference type="AlphaFoldDB" id="A0A645AF42"/>
<feature type="compositionally biased region" description="Basic and acidic residues" evidence="1">
    <location>
        <begin position="25"/>
        <end position="35"/>
    </location>
</feature>
<feature type="compositionally biased region" description="Pro residues" evidence="1">
    <location>
        <begin position="9"/>
        <end position="20"/>
    </location>
</feature>
<protein>
    <submittedName>
        <fullName evidence="2">Uncharacterized protein</fullName>
    </submittedName>
</protein>
<dbReference type="EMBL" id="VSSQ01013567">
    <property type="protein sequence ID" value="MPM51780.1"/>
    <property type="molecule type" value="Genomic_DNA"/>
</dbReference>
<sequence>MENPAFSQPAPPAPAVPPDAGPRAPDADETVRVRSELEQLKTKLSEFEKQQLPEAERVRRELSELTAQRDAAAEELKRRKRDDAVKALAAGQRFNDPEYLDFLLARRNIDPGDADRTEPFLREFRATNPRFFNVELKSGSGSRPDVRANHPLASGGGASAIAAMLADAPEIL</sequence>
<name>A0A645AF42_9ZZZZ</name>
<evidence type="ECO:0000313" key="2">
    <source>
        <dbReference type="EMBL" id="MPM51780.1"/>
    </source>
</evidence>
<feature type="region of interest" description="Disordered" evidence="1">
    <location>
        <begin position="1"/>
        <end position="35"/>
    </location>
</feature>
<proteinExistence type="predicted"/>
<evidence type="ECO:0000256" key="1">
    <source>
        <dbReference type="SAM" id="MobiDB-lite"/>
    </source>
</evidence>
<reference evidence="2" key="1">
    <citation type="submission" date="2019-08" db="EMBL/GenBank/DDBJ databases">
        <authorList>
            <person name="Kucharzyk K."/>
            <person name="Murdoch R.W."/>
            <person name="Higgins S."/>
            <person name="Loffler F."/>
        </authorList>
    </citation>
    <scope>NUCLEOTIDE SEQUENCE</scope>
</reference>
<organism evidence="2">
    <name type="scientific">bioreactor metagenome</name>
    <dbReference type="NCBI Taxonomy" id="1076179"/>
    <lineage>
        <taxon>unclassified sequences</taxon>
        <taxon>metagenomes</taxon>
        <taxon>ecological metagenomes</taxon>
    </lineage>
</organism>